<dbReference type="Proteomes" id="UP000283644">
    <property type="component" value="Unassembled WGS sequence"/>
</dbReference>
<evidence type="ECO:0000313" key="4">
    <source>
        <dbReference type="Proteomes" id="UP000283644"/>
    </source>
</evidence>
<dbReference type="NCBIfam" id="TIGR03084">
    <property type="entry name" value="TIGR03084 family metal-binding protein"/>
    <property type="match status" value="1"/>
</dbReference>
<dbReference type="Pfam" id="PF11716">
    <property type="entry name" value="MDMPI_N"/>
    <property type="match status" value="1"/>
</dbReference>
<evidence type="ECO:0000313" key="3">
    <source>
        <dbReference type="EMBL" id="RHW25997.1"/>
    </source>
</evidence>
<comment type="caution">
    <text evidence="3">The sequence shown here is derived from an EMBL/GenBank/DDBJ whole genome shotgun (WGS) entry which is preliminary data.</text>
</comment>
<dbReference type="SUPFAM" id="SSF109854">
    <property type="entry name" value="DinB/YfiT-like putative metalloenzymes"/>
    <property type="match status" value="1"/>
</dbReference>
<dbReference type="InterPro" id="IPR013917">
    <property type="entry name" value="tRNA_wybutosine-synth"/>
</dbReference>
<reference evidence="3 4" key="1">
    <citation type="submission" date="2018-09" db="EMBL/GenBank/DDBJ databases">
        <title>Genome sequencing of Nocardioides immobilis CCTCC AB 2017083 for comparison to Nocardioides silvaticus.</title>
        <authorList>
            <person name="Li C."/>
            <person name="Wang G."/>
        </authorList>
    </citation>
    <scope>NUCLEOTIDE SEQUENCE [LARGE SCALE GENOMIC DNA]</scope>
    <source>
        <strain evidence="3 4">CCTCC AB 2017083</strain>
    </source>
</reference>
<protein>
    <submittedName>
        <fullName evidence="3">TIGR03084 family protein</fullName>
    </submittedName>
</protein>
<proteinExistence type="predicted"/>
<dbReference type="InterPro" id="IPR017518">
    <property type="entry name" value="CHP03084"/>
</dbReference>
<dbReference type="InterPro" id="IPR034660">
    <property type="entry name" value="DinB/YfiT-like"/>
</dbReference>
<dbReference type="OrthoDB" id="113180at2"/>
<dbReference type="Pfam" id="PF08608">
    <property type="entry name" value="Wyosine_form"/>
    <property type="match status" value="1"/>
</dbReference>
<name>A0A417Y096_9ACTN</name>
<gene>
    <name evidence="3" type="ORF">D0Z08_16860</name>
</gene>
<organism evidence="3 4">
    <name type="scientific">Nocardioides immobilis</name>
    <dbReference type="NCBI Taxonomy" id="2049295"/>
    <lineage>
        <taxon>Bacteria</taxon>
        <taxon>Bacillati</taxon>
        <taxon>Actinomycetota</taxon>
        <taxon>Actinomycetes</taxon>
        <taxon>Propionibacteriales</taxon>
        <taxon>Nocardioidaceae</taxon>
        <taxon>Nocardioides</taxon>
    </lineage>
</organism>
<keyword evidence="4" id="KW-1185">Reference proteome</keyword>
<feature type="domain" description="tRNA wybutosine-synthesis" evidence="1">
    <location>
        <begin position="197"/>
        <end position="248"/>
    </location>
</feature>
<dbReference type="InterPro" id="IPR017517">
    <property type="entry name" value="Maleyloyr_isom"/>
</dbReference>
<dbReference type="Gene3D" id="1.20.120.450">
    <property type="entry name" value="dinb family like domain"/>
    <property type="match status" value="1"/>
</dbReference>
<evidence type="ECO:0000259" key="2">
    <source>
        <dbReference type="Pfam" id="PF11716"/>
    </source>
</evidence>
<dbReference type="NCBIfam" id="TIGR03083">
    <property type="entry name" value="maleylpyruvate isomerase family mycothiol-dependent enzyme"/>
    <property type="match status" value="1"/>
</dbReference>
<dbReference type="InterPro" id="IPR024344">
    <property type="entry name" value="MDMPI_metal-binding"/>
</dbReference>
<sequence>MSVFDDVLADLTAEGDQLRAAVAGLDDSDKGGWATPVPAEGWTIATTVAHLLWTDEVAVLATNAHTPEGKESWDAVVLQAIEDPTGFVDAAAHALARLEPADLLARWDAGRTALAEALRALPDGQKMPWFGPPMSPTSMATARFMETWAHALDVYDALVSTGSMSGRPAVTDRIRQVAHLGVRTRNYSFAQHQLEPPAEEFRIALKAPSGELWVWGPEDAAQSVAGSAYDFCQLVTQRIHRDDTDLVAVGADAEKWLTIAQAFAGPAGGGREVKA</sequence>
<dbReference type="RefSeq" id="WP_118926409.1">
    <property type="nucleotide sequence ID" value="NZ_QXGH01000020.1"/>
</dbReference>
<dbReference type="GO" id="GO:0046872">
    <property type="term" value="F:metal ion binding"/>
    <property type="evidence" value="ECO:0007669"/>
    <property type="project" value="InterPro"/>
</dbReference>
<feature type="domain" description="Mycothiol-dependent maleylpyruvate isomerase metal-binding" evidence="2">
    <location>
        <begin position="11"/>
        <end position="154"/>
    </location>
</feature>
<dbReference type="EMBL" id="QXGH01000020">
    <property type="protein sequence ID" value="RHW25997.1"/>
    <property type="molecule type" value="Genomic_DNA"/>
</dbReference>
<evidence type="ECO:0000259" key="1">
    <source>
        <dbReference type="Pfam" id="PF08608"/>
    </source>
</evidence>
<dbReference type="AlphaFoldDB" id="A0A417Y096"/>
<accession>A0A417Y096</accession>